<proteinExistence type="predicted"/>
<dbReference type="EMBL" id="BMAU01021240">
    <property type="protein sequence ID" value="GFY03706.1"/>
    <property type="molecule type" value="Genomic_DNA"/>
</dbReference>
<organism evidence="1 2">
    <name type="scientific">Trichonephila clavipes</name>
    <name type="common">Golden silk orbweaver</name>
    <name type="synonym">Nephila clavipes</name>
    <dbReference type="NCBI Taxonomy" id="2585209"/>
    <lineage>
        <taxon>Eukaryota</taxon>
        <taxon>Metazoa</taxon>
        <taxon>Ecdysozoa</taxon>
        <taxon>Arthropoda</taxon>
        <taxon>Chelicerata</taxon>
        <taxon>Arachnida</taxon>
        <taxon>Araneae</taxon>
        <taxon>Araneomorphae</taxon>
        <taxon>Entelegynae</taxon>
        <taxon>Araneoidea</taxon>
        <taxon>Nephilidae</taxon>
        <taxon>Trichonephila</taxon>
    </lineage>
</organism>
<keyword evidence="2" id="KW-1185">Reference proteome</keyword>
<evidence type="ECO:0000313" key="1">
    <source>
        <dbReference type="EMBL" id="GFY03706.1"/>
    </source>
</evidence>
<sequence>MLEGSVNSNRDTAFVADGYVFPFDMSGEKGLVGPLMAPAPKEAAEGDSESIGEAEGRAQGGIYMPDSKLLRGNVLLFSFEKKKLCLCNFAAKIVNFLKEKKYK</sequence>
<dbReference type="Proteomes" id="UP000887159">
    <property type="component" value="Unassembled WGS sequence"/>
</dbReference>
<reference evidence="1" key="1">
    <citation type="submission" date="2020-08" db="EMBL/GenBank/DDBJ databases">
        <title>Multicomponent nature underlies the extraordinary mechanical properties of spider dragline silk.</title>
        <authorList>
            <person name="Kono N."/>
            <person name="Nakamura H."/>
            <person name="Mori M."/>
            <person name="Yoshida Y."/>
            <person name="Ohtoshi R."/>
            <person name="Malay A.D."/>
            <person name="Moran D.A.P."/>
            <person name="Tomita M."/>
            <person name="Numata K."/>
            <person name="Arakawa K."/>
        </authorList>
    </citation>
    <scope>NUCLEOTIDE SEQUENCE</scope>
</reference>
<name>A0A8X6S0U0_TRICX</name>
<accession>A0A8X6S0U0</accession>
<protein>
    <submittedName>
        <fullName evidence="1">Uncharacterized protein</fullName>
    </submittedName>
</protein>
<evidence type="ECO:0000313" key="2">
    <source>
        <dbReference type="Proteomes" id="UP000887159"/>
    </source>
</evidence>
<gene>
    <name evidence="1" type="ORF">TNCV_3666171</name>
</gene>
<dbReference type="AlphaFoldDB" id="A0A8X6S0U0"/>
<comment type="caution">
    <text evidence="1">The sequence shown here is derived from an EMBL/GenBank/DDBJ whole genome shotgun (WGS) entry which is preliminary data.</text>
</comment>